<dbReference type="Pfam" id="PF16020">
    <property type="entry name" value="Deltameth_res"/>
    <property type="match status" value="1"/>
</dbReference>
<keyword evidence="1" id="KW-0812">Transmembrane</keyword>
<protein>
    <recommendedName>
        <fullName evidence="2">Deltamethrin resistance protein prag01 domain-containing protein</fullName>
    </recommendedName>
</protein>
<name>A0A0B2UUJ8_TOXCA</name>
<dbReference type="EMBL" id="JPKZ01002830">
    <property type="protein sequence ID" value="KHN74741.1"/>
    <property type="molecule type" value="Genomic_DNA"/>
</dbReference>
<dbReference type="AlphaFoldDB" id="A0A0B2UUJ8"/>
<keyword evidence="1" id="KW-0472">Membrane</keyword>
<feature type="transmembrane region" description="Helical" evidence="1">
    <location>
        <begin position="59"/>
        <end position="79"/>
    </location>
</feature>
<gene>
    <name evidence="3" type="ORF">Tcan_14694</name>
</gene>
<dbReference type="InterPro" id="IPR031973">
    <property type="entry name" value="Deltameth_res_prag01"/>
</dbReference>
<organism evidence="3 4">
    <name type="scientific">Toxocara canis</name>
    <name type="common">Canine roundworm</name>
    <dbReference type="NCBI Taxonomy" id="6265"/>
    <lineage>
        <taxon>Eukaryota</taxon>
        <taxon>Metazoa</taxon>
        <taxon>Ecdysozoa</taxon>
        <taxon>Nematoda</taxon>
        <taxon>Chromadorea</taxon>
        <taxon>Rhabditida</taxon>
        <taxon>Spirurina</taxon>
        <taxon>Ascaridomorpha</taxon>
        <taxon>Ascaridoidea</taxon>
        <taxon>Toxocaridae</taxon>
        <taxon>Toxocara</taxon>
    </lineage>
</organism>
<proteinExistence type="predicted"/>
<dbReference type="Proteomes" id="UP000031036">
    <property type="component" value="Unassembled WGS sequence"/>
</dbReference>
<sequence>MRHIATLTRLAVRRSMVLLSRRAAHGHEVINPGPPVTLDYMPVPFKPYKSAYNELQAKFNMYLGVSVALLTTALALAFAEDLFSADALRPPLSYRLRNK</sequence>
<evidence type="ECO:0000256" key="1">
    <source>
        <dbReference type="SAM" id="Phobius"/>
    </source>
</evidence>
<keyword evidence="1" id="KW-1133">Transmembrane helix</keyword>
<dbReference type="OMA" id="GPPCNFD"/>
<evidence type="ECO:0000259" key="2">
    <source>
        <dbReference type="Pfam" id="PF16020"/>
    </source>
</evidence>
<evidence type="ECO:0000313" key="4">
    <source>
        <dbReference type="Proteomes" id="UP000031036"/>
    </source>
</evidence>
<keyword evidence="4" id="KW-1185">Reference proteome</keyword>
<reference evidence="3 4" key="1">
    <citation type="submission" date="2014-11" db="EMBL/GenBank/DDBJ databases">
        <title>Genetic blueprint of the zoonotic pathogen Toxocara canis.</title>
        <authorList>
            <person name="Zhu X.-Q."/>
            <person name="Korhonen P.K."/>
            <person name="Cai H."/>
            <person name="Young N.D."/>
            <person name="Nejsum P."/>
            <person name="von Samson-Himmelstjerna G."/>
            <person name="Boag P.R."/>
            <person name="Tan P."/>
            <person name="Li Q."/>
            <person name="Min J."/>
            <person name="Yang Y."/>
            <person name="Wang X."/>
            <person name="Fang X."/>
            <person name="Hall R.S."/>
            <person name="Hofmann A."/>
            <person name="Sternberg P.W."/>
            <person name="Jex A.R."/>
            <person name="Gasser R.B."/>
        </authorList>
    </citation>
    <scope>NUCLEOTIDE SEQUENCE [LARGE SCALE GENOMIC DNA]</scope>
    <source>
        <strain evidence="3">PN_DK_2014</strain>
    </source>
</reference>
<dbReference type="OrthoDB" id="5809766at2759"/>
<evidence type="ECO:0000313" key="3">
    <source>
        <dbReference type="EMBL" id="KHN74741.1"/>
    </source>
</evidence>
<accession>A0A0B2UUJ8</accession>
<comment type="caution">
    <text evidence="3">The sequence shown here is derived from an EMBL/GenBank/DDBJ whole genome shotgun (WGS) entry which is preliminary data.</text>
</comment>
<feature type="domain" description="Deltamethrin resistance protein prag01" evidence="2">
    <location>
        <begin position="41"/>
        <end position="83"/>
    </location>
</feature>